<dbReference type="Pfam" id="PF01842">
    <property type="entry name" value="ACT"/>
    <property type="match status" value="1"/>
</dbReference>
<proteinExistence type="inferred from homology"/>
<dbReference type="AlphaFoldDB" id="A0A0D1Y541"/>
<evidence type="ECO:0000313" key="15">
    <source>
        <dbReference type="Proteomes" id="UP000037269"/>
    </source>
</evidence>
<dbReference type="PATRIC" id="fig|47500.12.peg.4540"/>
<dbReference type="UniPathway" id="UPA00135">
    <property type="reaction ID" value="UER00196"/>
</dbReference>
<name>A0A0D1Y541_ANEMI</name>
<comment type="catalytic activity">
    <reaction evidence="10 11">
        <text>(2R)-3-phosphoglycerate + NAD(+) = 3-phosphooxypyruvate + NADH + H(+)</text>
        <dbReference type="Rhea" id="RHEA:12641"/>
        <dbReference type="ChEBI" id="CHEBI:15378"/>
        <dbReference type="ChEBI" id="CHEBI:18110"/>
        <dbReference type="ChEBI" id="CHEBI:57540"/>
        <dbReference type="ChEBI" id="CHEBI:57945"/>
        <dbReference type="ChEBI" id="CHEBI:58272"/>
        <dbReference type="EC" id="1.1.1.95"/>
    </reaction>
</comment>
<dbReference type="InterPro" id="IPR029753">
    <property type="entry name" value="D-isomer_DH_CS"/>
</dbReference>
<evidence type="ECO:0000256" key="10">
    <source>
        <dbReference type="ARBA" id="ARBA00048731"/>
    </source>
</evidence>
<evidence type="ECO:0000313" key="16">
    <source>
        <dbReference type="Proteomes" id="UP000182836"/>
    </source>
</evidence>
<dbReference type="OrthoDB" id="9805416at2"/>
<dbReference type="FunFam" id="3.40.50.720:FF:000021">
    <property type="entry name" value="D-3-phosphoglycerate dehydrogenase"/>
    <property type="match status" value="1"/>
</dbReference>
<evidence type="ECO:0000256" key="11">
    <source>
        <dbReference type="RuleBase" id="RU363003"/>
    </source>
</evidence>
<dbReference type="PROSITE" id="PS51671">
    <property type="entry name" value="ACT"/>
    <property type="match status" value="1"/>
</dbReference>
<reference evidence="13 15" key="1">
    <citation type="submission" date="2015-07" db="EMBL/GenBank/DDBJ databases">
        <title>Fjat-14205 dsm 2895.</title>
        <authorList>
            <person name="Liu B."/>
            <person name="Wang J."/>
            <person name="Zhu Y."/>
            <person name="Liu G."/>
            <person name="Chen Q."/>
            <person name="Chen Z."/>
            <person name="Lan J."/>
            <person name="Che J."/>
            <person name="Ge C."/>
            <person name="Shi H."/>
            <person name="Pan Z."/>
            <person name="Liu X."/>
        </authorList>
    </citation>
    <scope>NUCLEOTIDE SEQUENCE [LARGE SCALE GENOMIC DNA]</scope>
    <source>
        <strain evidence="13 15">DSM 2895</strain>
    </source>
</reference>
<dbReference type="SUPFAM" id="SSF143548">
    <property type="entry name" value="Serine metabolism enzymes domain"/>
    <property type="match status" value="1"/>
</dbReference>
<dbReference type="SUPFAM" id="SSF51735">
    <property type="entry name" value="NAD(P)-binding Rossmann-fold domains"/>
    <property type="match status" value="1"/>
</dbReference>
<keyword evidence="6 11" id="KW-0560">Oxidoreductase</keyword>
<evidence type="ECO:0000313" key="13">
    <source>
        <dbReference type="EMBL" id="KON98052.1"/>
    </source>
</evidence>
<evidence type="ECO:0000256" key="9">
    <source>
        <dbReference type="ARBA" id="ARBA00048126"/>
    </source>
</evidence>
<keyword evidence="7 11" id="KW-0520">NAD</keyword>
<keyword evidence="15" id="KW-1185">Reference proteome</keyword>
<dbReference type="GO" id="GO:0051287">
    <property type="term" value="F:NAD binding"/>
    <property type="evidence" value="ECO:0007669"/>
    <property type="project" value="UniProtKB-UniRule"/>
</dbReference>
<dbReference type="SUPFAM" id="SSF55021">
    <property type="entry name" value="ACT-like"/>
    <property type="match status" value="1"/>
</dbReference>
<evidence type="ECO:0000256" key="5">
    <source>
        <dbReference type="ARBA" id="ARBA00022605"/>
    </source>
</evidence>
<dbReference type="FunFam" id="3.30.1330.90:FF:000003">
    <property type="entry name" value="D-3-phosphoglycerate dehydrogenase"/>
    <property type="match status" value="1"/>
</dbReference>
<dbReference type="PROSITE" id="PS00065">
    <property type="entry name" value="D_2_HYDROXYACID_DH_1"/>
    <property type="match status" value="1"/>
</dbReference>
<dbReference type="InterPro" id="IPR036291">
    <property type="entry name" value="NAD(P)-bd_dom_sf"/>
</dbReference>
<dbReference type="NCBIfam" id="TIGR01327">
    <property type="entry name" value="PGDH"/>
    <property type="match status" value="1"/>
</dbReference>
<dbReference type="PROSITE" id="PS00671">
    <property type="entry name" value="D_2_HYDROXYACID_DH_3"/>
    <property type="match status" value="1"/>
</dbReference>
<dbReference type="STRING" id="47500.AF333_24055"/>
<keyword evidence="5 11" id="KW-0028">Amino-acid biosynthesis</keyword>
<comment type="function">
    <text evidence="1">Catalyzes the reversible oxidation of 3-phospho-D-glycerate to 3-phosphonooxypyruvate, the first step of the phosphorylated L-serine biosynthesis pathway. Also catalyzes the reversible oxidation of 2-hydroxyglutarate to 2-oxoglutarate.</text>
</comment>
<dbReference type="GO" id="GO:0006564">
    <property type="term" value="P:L-serine biosynthetic process"/>
    <property type="evidence" value="ECO:0007669"/>
    <property type="project" value="UniProtKB-UniRule"/>
</dbReference>
<dbReference type="InterPro" id="IPR045626">
    <property type="entry name" value="PGDH_ASB_dom"/>
</dbReference>
<dbReference type="InterPro" id="IPR029009">
    <property type="entry name" value="ASB_dom_sf"/>
</dbReference>
<dbReference type="Pfam" id="PF02826">
    <property type="entry name" value="2-Hacid_dh_C"/>
    <property type="match status" value="1"/>
</dbReference>
<evidence type="ECO:0000256" key="3">
    <source>
        <dbReference type="ARBA" id="ARBA00005854"/>
    </source>
</evidence>
<comment type="pathway">
    <text evidence="2 11">Amino-acid biosynthesis; L-serine biosynthesis; L-serine from 3-phospho-D-glycerate: step 1/3.</text>
</comment>
<accession>A0A0D1Y541</accession>
<dbReference type="Proteomes" id="UP000182836">
    <property type="component" value="Unassembled WGS sequence"/>
</dbReference>
<dbReference type="EMBL" id="LGUG01000004">
    <property type="protein sequence ID" value="KON98052.1"/>
    <property type="molecule type" value="Genomic_DNA"/>
</dbReference>
<dbReference type="Gene3D" id="3.30.1330.90">
    <property type="entry name" value="D-3-phosphoglycerate dehydrogenase, domain 3"/>
    <property type="match status" value="1"/>
</dbReference>
<dbReference type="InterPro" id="IPR050857">
    <property type="entry name" value="D-2-hydroxyacid_DH"/>
</dbReference>
<dbReference type="Proteomes" id="UP000037269">
    <property type="component" value="Unassembled WGS sequence"/>
</dbReference>
<dbReference type="PANTHER" id="PTHR42789:SF1">
    <property type="entry name" value="D-ISOMER SPECIFIC 2-HYDROXYACID DEHYDROGENASE FAMILY PROTEIN (AFU_ORTHOLOGUE AFUA_6G10090)"/>
    <property type="match status" value="1"/>
</dbReference>
<dbReference type="CDD" id="cd12173">
    <property type="entry name" value="PGDH_4"/>
    <property type="match status" value="1"/>
</dbReference>
<dbReference type="FunFam" id="3.30.70.260:FF:000008">
    <property type="entry name" value="D-3-phosphoglycerate dehydrogenase, chloroplastic"/>
    <property type="match status" value="1"/>
</dbReference>
<dbReference type="InterPro" id="IPR006140">
    <property type="entry name" value="D-isomer_DH_NAD-bd"/>
</dbReference>
<dbReference type="RefSeq" id="WP_043067981.1">
    <property type="nucleotide sequence ID" value="NZ_BJOA01000001.1"/>
</dbReference>
<dbReference type="InterPro" id="IPR006236">
    <property type="entry name" value="PGDH"/>
</dbReference>
<dbReference type="EMBL" id="FNED01000001">
    <property type="protein sequence ID" value="SDI02671.1"/>
    <property type="molecule type" value="Genomic_DNA"/>
</dbReference>
<evidence type="ECO:0000259" key="12">
    <source>
        <dbReference type="PROSITE" id="PS51671"/>
    </source>
</evidence>
<evidence type="ECO:0000256" key="2">
    <source>
        <dbReference type="ARBA" id="ARBA00005216"/>
    </source>
</evidence>
<protein>
    <recommendedName>
        <fullName evidence="4 11">D-3-phosphoglycerate dehydrogenase</fullName>
        <ecNumber evidence="11">1.1.1.95</ecNumber>
    </recommendedName>
</protein>
<evidence type="ECO:0000256" key="1">
    <source>
        <dbReference type="ARBA" id="ARBA00003800"/>
    </source>
</evidence>
<evidence type="ECO:0000256" key="7">
    <source>
        <dbReference type="ARBA" id="ARBA00023027"/>
    </source>
</evidence>
<dbReference type="PANTHER" id="PTHR42789">
    <property type="entry name" value="D-ISOMER SPECIFIC 2-HYDROXYACID DEHYDROGENASE FAMILY PROTEIN (AFU_ORTHOLOGUE AFUA_6G10090)"/>
    <property type="match status" value="1"/>
</dbReference>
<evidence type="ECO:0000256" key="6">
    <source>
        <dbReference type="ARBA" id="ARBA00023002"/>
    </source>
</evidence>
<dbReference type="PROSITE" id="PS00670">
    <property type="entry name" value="D_2_HYDROXYACID_DH_2"/>
    <property type="match status" value="1"/>
</dbReference>
<sequence length="527" mass="56902">MFKVLVSDPLSEFGIQKLLDAEDVQVDRKTGLSEAELISIIGEYDALLVRSQTKVTPAVIEAGKKLKAIGRAGVGVDNIDLTAATNAGIVVINAPDGNTISTAEHSFAMIMGLARRIPPAYKKLMDGEWDRKSFTGVELNNKVLGVVGLGRIGAEVAKRAKAFNMTVIAYDPFLTQERADKLGVKFGTLEDVVKQADFITVHTPLTKDTKYIINTKEFEKMKDGVRIVNCARGGIINEKALYEAIISGKVAGAALDVFEEEPPLDNPLLKLPQVIATPHLGASTIEAQENVAIDVSEEILHILHDEPFKNAVNLPSIPATVLEKVKPYFELNEKLGSFIAQIAVGGLKEVIVTYSGELNDFDTAALTRTTLKGILAYHLGAAANYVNAPTLAKNRDIHVTEQKSTYGGGFNNLVTVTLKTNQEERTVAGTLLNGYGPRIVKIDGYSIDLVPQGNLLLVHHNDRPGAIGRVGTLLGNNDVNIATMQVGRRDIGGQAIMLLTVDKEVNPDVLDTLGELNEIKSVTQIEL</sequence>
<evidence type="ECO:0000256" key="8">
    <source>
        <dbReference type="ARBA" id="ARBA00023299"/>
    </source>
</evidence>
<dbReference type="SUPFAM" id="SSF52283">
    <property type="entry name" value="Formate/glycerate dehydrogenase catalytic domain-like"/>
    <property type="match status" value="1"/>
</dbReference>
<reference evidence="14 16" key="2">
    <citation type="submission" date="2016-10" db="EMBL/GenBank/DDBJ databases">
        <authorList>
            <person name="de Groot N.N."/>
        </authorList>
    </citation>
    <scope>NUCLEOTIDE SEQUENCE [LARGE SCALE GENOMIC DNA]</scope>
    <source>
        <strain evidence="14 16">DSM 2895</strain>
    </source>
</reference>
<feature type="domain" description="ACT" evidence="12">
    <location>
        <begin position="455"/>
        <end position="527"/>
    </location>
</feature>
<dbReference type="EC" id="1.1.1.95" evidence="11"/>
<dbReference type="InterPro" id="IPR045865">
    <property type="entry name" value="ACT-like_dom_sf"/>
</dbReference>
<evidence type="ECO:0000313" key="14">
    <source>
        <dbReference type="EMBL" id="SDI02671.1"/>
    </source>
</evidence>
<dbReference type="InterPro" id="IPR029752">
    <property type="entry name" value="D-isomer_DH_CS1"/>
</dbReference>
<dbReference type="CDD" id="cd04902">
    <property type="entry name" value="ACT_3PGDH-xct"/>
    <property type="match status" value="1"/>
</dbReference>
<dbReference type="Pfam" id="PF19304">
    <property type="entry name" value="PGDH_inter"/>
    <property type="match status" value="1"/>
</dbReference>
<dbReference type="Pfam" id="PF00389">
    <property type="entry name" value="2-Hacid_dh"/>
    <property type="match status" value="1"/>
</dbReference>
<organism evidence="13 15">
    <name type="scientific">Aneurinibacillus migulanus</name>
    <name type="common">Bacillus migulanus</name>
    <dbReference type="NCBI Taxonomy" id="47500"/>
    <lineage>
        <taxon>Bacteria</taxon>
        <taxon>Bacillati</taxon>
        <taxon>Bacillota</taxon>
        <taxon>Bacilli</taxon>
        <taxon>Bacillales</taxon>
        <taxon>Paenibacillaceae</taxon>
        <taxon>Aneurinibacillus group</taxon>
        <taxon>Aneurinibacillus</taxon>
    </lineage>
</organism>
<dbReference type="Gene3D" id="3.30.70.260">
    <property type="match status" value="1"/>
</dbReference>
<dbReference type="GO" id="GO:0004617">
    <property type="term" value="F:phosphoglycerate dehydrogenase activity"/>
    <property type="evidence" value="ECO:0007669"/>
    <property type="project" value="UniProtKB-UniRule"/>
</dbReference>
<keyword evidence="8 11" id="KW-0718">Serine biosynthesis</keyword>
<dbReference type="InterPro" id="IPR006139">
    <property type="entry name" value="D-isomer_2_OHA_DH_cat_dom"/>
</dbReference>
<dbReference type="GeneID" id="42308198"/>
<evidence type="ECO:0000256" key="4">
    <source>
        <dbReference type="ARBA" id="ARBA00021582"/>
    </source>
</evidence>
<comment type="similarity">
    <text evidence="3 11">Belongs to the D-isomer specific 2-hydroxyacid dehydrogenase family.</text>
</comment>
<gene>
    <name evidence="13" type="ORF">AF333_24055</name>
    <name evidence="14" type="ORF">SAMN04487909_101288</name>
</gene>
<dbReference type="Gene3D" id="3.40.50.720">
    <property type="entry name" value="NAD(P)-binding Rossmann-like Domain"/>
    <property type="match status" value="2"/>
</dbReference>
<comment type="catalytic activity">
    <reaction evidence="9">
        <text>(R)-2-hydroxyglutarate + NAD(+) = 2-oxoglutarate + NADH + H(+)</text>
        <dbReference type="Rhea" id="RHEA:49612"/>
        <dbReference type="ChEBI" id="CHEBI:15378"/>
        <dbReference type="ChEBI" id="CHEBI:15801"/>
        <dbReference type="ChEBI" id="CHEBI:16810"/>
        <dbReference type="ChEBI" id="CHEBI:57540"/>
        <dbReference type="ChEBI" id="CHEBI:57945"/>
        <dbReference type="EC" id="1.1.1.399"/>
    </reaction>
</comment>
<dbReference type="InterPro" id="IPR002912">
    <property type="entry name" value="ACT_dom"/>
</dbReference>